<dbReference type="Gene3D" id="3.40.640.10">
    <property type="entry name" value="Type I PLP-dependent aspartate aminotransferase-like (Major domain)"/>
    <property type="match status" value="1"/>
</dbReference>
<name>A0A9P3CNH7_9PEZI</name>
<dbReference type="SUPFAM" id="SSF53383">
    <property type="entry name" value="PLP-dependent transferases"/>
    <property type="match status" value="1"/>
</dbReference>
<dbReference type="Pfam" id="PF01053">
    <property type="entry name" value="Cys_Met_Meta_PP"/>
    <property type="match status" value="1"/>
</dbReference>
<evidence type="ECO:0000256" key="1">
    <source>
        <dbReference type="ARBA" id="ARBA00001933"/>
    </source>
</evidence>
<reference evidence="6 7" key="1">
    <citation type="submission" date="2021-01" db="EMBL/GenBank/DDBJ databases">
        <title>Cercospora kikuchii MAFF 305040 whole genome shotgun sequence.</title>
        <authorList>
            <person name="Kashiwa T."/>
            <person name="Suzuki T."/>
        </authorList>
    </citation>
    <scope>NUCLEOTIDE SEQUENCE [LARGE SCALE GENOMIC DNA]</scope>
    <source>
        <strain evidence="6 7">MAFF 305040</strain>
    </source>
</reference>
<dbReference type="InterPro" id="IPR054542">
    <property type="entry name" value="Cys_met_metab_PP"/>
</dbReference>
<dbReference type="EMBL" id="BOLY01000003">
    <property type="protein sequence ID" value="GIZ42910.1"/>
    <property type="molecule type" value="Genomic_DNA"/>
</dbReference>
<sequence length="434" mass="47728">MAEPTNGQPNQPPRRIPQPGDYENLSLATKGIHADDPINYNIDVAPPLHVSTTYRYNSDPTKLIPVSDLDLTNIHPPGGPMLGDGHIYSRVTAPNTSRLELMLTSIIGQPVITYSSGLSAFHALLTYLHPKVVAIGDGYHGCHGVLGIYQKLTGCKIVNLFDEKSWDEAGLGKGDVIHLETPVNPTGIAFNIEAFSQAAKKRGAVLTIDATFAPPPLLDPFKFGADYVMHSGTKYFGGHSDMLCGVIAIGRGRDGWEKDYWGMYGERIFLGSVMGSLEGWLGVRSLRTLELRVLRQSSNAERLASFLNGAVDGKETGEGAQAIKKIVDKVEHASLQKSDMEWLKRQMPNGFGPVFSIWLKSEKAARYLPSKLRLFHHATSLGGVESLIEWRKMSDPGVEGTLLRVSVGVENWEDLREDFVRGFKELDEENFGID</sequence>
<evidence type="ECO:0000313" key="7">
    <source>
        <dbReference type="Proteomes" id="UP000825890"/>
    </source>
</evidence>
<evidence type="ECO:0008006" key="8">
    <source>
        <dbReference type="Google" id="ProtNLM"/>
    </source>
</evidence>
<keyword evidence="2 3" id="KW-0663">Pyridoxal phosphate</keyword>
<dbReference type="PROSITE" id="PS00868">
    <property type="entry name" value="CYS_MET_METAB_PP"/>
    <property type="match status" value="1"/>
</dbReference>
<organism evidence="6 7">
    <name type="scientific">Cercospora kikuchii</name>
    <dbReference type="NCBI Taxonomy" id="84275"/>
    <lineage>
        <taxon>Eukaryota</taxon>
        <taxon>Fungi</taxon>
        <taxon>Dikarya</taxon>
        <taxon>Ascomycota</taxon>
        <taxon>Pezizomycotina</taxon>
        <taxon>Dothideomycetes</taxon>
        <taxon>Dothideomycetidae</taxon>
        <taxon>Mycosphaerellales</taxon>
        <taxon>Mycosphaerellaceae</taxon>
        <taxon>Cercospora</taxon>
    </lineage>
</organism>
<proteinExistence type="inferred from homology"/>
<dbReference type="InterPro" id="IPR015421">
    <property type="entry name" value="PyrdxlP-dep_Trfase_major"/>
</dbReference>
<comment type="cofactor">
    <cofactor evidence="1 4">
        <name>pyridoxal 5'-phosphate</name>
        <dbReference type="ChEBI" id="CHEBI:597326"/>
    </cofactor>
</comment>
<dbReference type="InterPro" id="IPR015422">
    <property type="entry name" value="PyrdxlP-dep_Trfase_small"/>
</dbReference>
<keyword evidence="7" id="KW-1185">Reference proteome</keyword>
<dbReference type="PANTHER" id="PTHR11808">
    <property type="entry name" value="TRANS-SULFURATION ENZYME FAMILY MEMBER"/>
    <property type="match status" value="1"/>
</dbReference>
<gene>
    <name evidence="6" type="ORF">CKM354_000615800</name>
</gene>
<dbReference type="GO" id="GO:0016846">
    <property type="term" value="F:carbon-sulfur lyase activity"/>
    <property type="evidence" value="ECO:0007669"/>
    <property type="project" value="TreeGrafter"/>
</dbReference>
<dbReference type="AlphaFoldDB" id="A0A9P3CNH7"/>
<dbReference type="GO" id="GO:0005737">
    <property type="term" value="C:cytoplasm"/>
    <property type="evidence" value="ECO:0007669"/>
    <property type="project" value="TreeGrafter"/>
</dbReference>
<dbReference type="RefSeq" id="XP_044657397.1">
    <property type="nucleotide sequence ID" value="XM_044801462.1"/>
</dbReference>
<dbReference type="OrthoDB" id="3512640at2759"/>
<feature type="modified residue" description="N6-(pyridoxal phosphate)lysine" evidence="3">
    <location>
        <position position="234"/>
    </location>
</feature>
<dbReference type="Gene3D" id="3.90.1150.10">
    <property type="entry name" value="Aspartate Aminotransferase, domain 1"/>
    <property type="match status" value="1"/>
</dbReference>
<dbReference type="FunFam" id="3.90.1150.10:FF:000066">
    <property type="entry name" value="Putative cystathionine beta-lyase"/>
    <property type="match status" value="1"/>
</dbReference>
<evidence type="ECO:0000256" key="4">
    <source>
        <dbReference type="RuleBase" id="RU362118"/>
    </source>
</evidence>
<dbReference type="InterPro" id="IPR015424">
    <property type="entry name" value="PyrdxlP-dep_Trfase"/>
</dbReference>
<comment type="caution">
    <text evidence="6">The sequence shown here is derived from an EMBL/GenBank/DDBJ whole genome shotgun (WGS) entry which is preliminary data.</text>
</comment>
<evidence type="ECO:0000313" key="6">
    <source>
        <dbReference type="EMBL" id="GIZ42910.1"/>
    </source>
</evidence>
<dbReference type="FunFam" id="3.40.640.10:FF:000072">
    <property type="entry name" value="Putative cystathionine beta-lyase"/>
    <property type="match status" value="1"/>
</dbReference>
<evidence type="ECO:0000256" key="5">
    <source>
        <dbReference type="SAM" id="MobiDB-lite"/>
    </source>
</evidence>
<dbReference type="PIRSF" id="PIRSF001434">
    <property type="entry name" value="CGS"/>
    <property type="match status" value="1"/>
</dbReference>
<comment type="similarity">
    <text evidence="4">Belongs to the trans-sulfuration enzymes family.</text>
</comment>
<dbReference type="GO" id="GO:0019346">
    <property type="term" value="P:transsulfuration"/>
    <property type="evidence" value="ECO:0007669"/>
    <property type="project" value="InterPro"/>
</dbReference>
<protein>
    <recommendedName>
        <fullName evidence="8">Cystathionine gamma-synthase</fullName>
    </recommendedName>
</protein>
<accession>A0A9P3CNH7</accession>
<dbReference type="Proteomes" id="UP000825890">
    <property type="component" value="Unassembled WGS sequence"/>
</dbReference>
<dbReference type="GO" id="GO:0030170">
    <property type="term" value="F:pyridoxal phosphate binding"/>
    <property type="evidence" value="ECO:0007669"/>
    <property type="project" value="InterPro"/>
</dbReference>
<evidence type="ECO:0000256" key="3">
    <source>
        <dbReference type="PIRSR" id="PIRSR001434-2"/>
    </source>
</evidence>
<feature type="region of interest" description="Disordered" evidence="5">
    <location>
        <begin position="1"/>
        <end position="20"/>
    </location>
</feature>
<dbReference type="InterPro" id="IPR000277">
    <property type="entry name" value="Cys/Met-Metab_PyrdxlP-dep_enz"/>
</dbReference>
<dbReference type="PANTHER" id="PTHR11808:SF35">
    <property type="entry name" value="CYSTATHIONINE GAMMA-SYNTHASE (AFU_ORTHOLOGUE AFUA_7G01590)"/>
    <property type="match status" value="1"/>
</dbReference>
<dbReference type="GeneID" id="68291733"/>
<evidence type="ECO:0000256" key="2">
    <source>
        <dbReference type="ARBA" id="ARBA00022898"/>
    </source>
</evidence>